<dbReference type="SUPFAM" id="SSF52980">
    <property type="entry name" value="Restriction endonuclease-like"/>
    <property type="match status" value="1"/>
</dbReference>
<dbReference type="GeneID" id="301550638"/>
<dbReference type="RefSeq" id="WP_189101532.1">
    <property type="nucleotide sequence ID" value="NZ_BMND01000025.1"/>
</dbReference>
<reference evidence="2" key="1">
    <citation type="journal article" date="2019" name="Int. J. Syst. Evol. Microbiol.">
        <title>The Global Catalogue of Microorganisms (GCM) 10K type strain sequencing project: providing services to taxonomists for standard genome sequencing and annotation.</title>
        <authorList>
            <consortium name="The Broad Institute Genomics Platform"/>
            <consortium name="The Broad Institute Genome Sequencing Center for Infectious Disease"/>
            <person name="Wu L."/>
            <person name="Ma J."/>
        </authorList>
    </citation>
    <scope>NUCLEOTIDE SEQUENCE [LARGE SCALE GENOMIC DNA]</scope>
    <source>
        <strain evidence="2">CGMCC 4.7323</strain>
    </source>
</reference>
<dbReference type="GO" id="GO:0004519">
    <property type="term" value="F:endonuclease activity"/>
    <property type="evidence" value="ECO:0007669"/>
    <property type="project" value="UniProtKB-KW"/>
</dbReference>
<dbReference type="Proteomes" id="UP000600080">
    <property type="component" value="Unassembled WGS sequence"/>
</dbReference>
<evidence type="ECO:0000313" key="2">
    <source>
        <dbReference type="Proteomes" id="UP000600080"/>
    </source>
</evidence>
<keyword evidence="1" id="KW-0378">Hydrolase</keyword>
<evidence type="ECO:0000313" key="1">
    <source>
        <dbReference type="EMBL" id="GGN55615.1"/>
    </source>
</evidence>
<dbReference type="EMBL" id="BMND01000025">
    <property type="protein sequence ID" value="GGN55615.1"/>
    <property type="molecule type" value="Genomic_DNA"/>
</dbReference>
<sequence>MTSPFTEHLLGWKKADKTGRVVPNFADSDNEQSIALAGAMLDHLGFTRSLTEGLPPKPGTVLEHRVRDDLSTSLRNIDPSRPWQLDRKAIVTSFAQYSHLRRVDDLVKQSQELRVAIGRDYLIKPDVTVGLEAPDSRTDGPFLHAAVSCKWTIRSDRVQNIRHEFIQMIRHRRGRQPHLVTVTAEPMPSRIAAIARGTGEVDAVYHIAFESLAHAVATRGTAQQQDDWTECVEQRRVLPYKELATTLVRW</sequence>
<keyword evidence="1" id="KW-0255">Endonuclease</keyword>
<dbReference type="Gene3D" id="3.40.50.10010">
    <property type="entry name" value="Type-2 restriction enzyme NgoMIV"/>
    <property type="match status" value="2"/>
</dbReference>
<comment type="caution">
    <text evidence="1">The sequence shown here is derived from an EMBL/GenBank/DDBJ whole genome shotgun (WGS) entry which is preliminary data.</text>
</comment>
<keyword evidence="1" id="KW-0540">Nuclease</keyword>
<dbReference type="Pfam" id="PF09015">
    <property type="entry name" value="NgoMIV_restric"/>
    <property type="match status" value="2"/>
</dbReference>
<dbReference type="InterPro" id="IPR011335">
    <property type="entry name" value="Restrct_endonuc-II-like"/>
</dbReference>
<keyword evidence="2" id="KW-1185">Reference proteome</keyword>
<dbReference type="InterPro" id="IPR015105">
    <property type="entry name" value="NgoMIV"/>
</dbReference>
<dbReference type="CDD" id="cd22340">
    <property type="entry name" value="NgoMIV-like"/>
    <property type="match status" value="1"/>
</dbReference>
<gene>
    <name evidence="1" type="ORF">GCM10012285_49520</name>
</gene>
<name>A0ABQ2JUB2_9ACTN</name>
<protein>
    <submittedName>
        <fullName evidence="1">Type II restriction endonuclease NgoMIV</fullName>
    </submittedName>
</protein>
<accession>A0ABQ2JUB2</accession>
<organism evidence="1 2">
    <name type="scientific">Streptomyces kronopolitis</name>
    <dbReference type="NCBI Taxonomy" id="1612435"/>
    <lineage>
        <taxon>Bacteria</taxon>
        <taxon>Bacillati</taxon>
        <taxon>Actinomycetota</taxon>
        <taxon>Actinomycetes</taxon>
        <taxon>Kitasatosporales</taxon>
        <taxon>Streptomycetaceae</taxon>
        <taxon>Streptomyces</taxon>
    </lineage>
</organism>
<proteinExistence type="predicted"/>
<dbReference type="InterPro" id="IPR037083">
    <property type="entry name" value="NgoMIV_sf"/>
</dbReference>